<dbReference type="Pfam" id="PF14555">
    <property type="entry name" value="UBA_4"/>
    <property type="match status" value="1"/>
</dbReference>
<dbReference type="InterPro" id="IPR029071">
    <property type="entry name" value="Ubiquitin-like_domsf"/>
</dbReference>
<feature type="region of interest" description="Disordered" evidence="1">
    <location>
        <begin position="170"/>
        <end position="210"/>
    </location>
</feature>
<dbReference type="AlphaFoldDB" id="A0A423X517"/>
<feature type="compositionally biased region" description="Basic and acidic residues" evidence="1">
    <location>
        <begin position="74"/>
        <end position="85"/>
    </location>
</feature>
<evidence type="ECO:0000313" key="4">
    <source>
        <dbReference type="Proteomes" id="UP000283895"/>
    </source>
</evidence>
<dbReference type="InterPro" id="IPR001012">
    <property type="entry name" value="UBX_dom"/>
</dbReference>
<dbReference type="InterPro" id="IPR006577">
    <property type="entry name" value="UAS"/>
</dbReference>
<gene>
    <name evidence="3" type="ORF">VMCG_00870</name>
</gene>
<dbReference type="GO" id="GO:0043161">
    <property type="term" value="P:proteasome-mediated ubiquitin-dependent protein catabolic process"/>
    <property type="evidence" value="ECO:0007669"/>
    <property type="project" value="TreeGrafter"/>
</dbReference>
<dbReference type="SMART" id="SM00166">
    <property type="entry name" value="UBX"/>
    <property type="match status" value="1"/>
</dbReference>
<dbReference type="SUPFAM" id="SSF52833">
    <property type="entry name" value="Thioredoxin-like"/>
    <property type="match status" value="1"/>
</dbReference>
<keyword evidence="4" id="KW-1185">Reference proteome</keyword>
<proteinExistence type="predicted"/>
<evidence type="ECO:0000313" key="3">
    <source>
        <dbReference type="EMBL" id="ROW10982.1"/>
    </source>
</evidence>
<dbReference type="SUPFAM" id="SSF54236">
    <property type="entry name" value="Ubiquitin-like"/>
    <property type="match status" value="1"/>
</dbReference>
<dbReference type="InterPro" id="IPR009060">
    <property type="entry name" value="UBA-like_sf"/>
</dbReference>
<dbReference type="Pfam" id="PF00789">
    <property type="entry name" value="UBX"/>
    <property type="match status" value="1"/>
</dbReference>
<organism evidence="3 4">
    <name type="scientific">Cytospora schulzeri</name>
    <dbReference type="NCBI Taxonomy" id="448051"/>
    <lineage>
        <taxon>Eukaryota</taxon>
        <taxon>Fungi</taxon>
        <taxon>Dikarya</taxon>
        <taxon>Ascomycota</taxon>
        <taxon>Pezizomycotina</taxon>
        <taxon>Sordariomycetes</taxon>
        <taxon>Sordariomycetidae</taxon>
        <taxon>Diaporthales</taxon>
        <taxon>Cytosporaceae</taxon>
        <taxon>Cytospora</taxon>
    </lineage>
</organism>
<dbReference type="Gene3D" id="3.40.30.10">
    <property type="entry name" value="Glutaredoxin"/>
    <property type="match status" value="1"/>
</dbReference>
<name>A0A423X517_9PEZI</name>
<evidence type="ECO:0000259" key="2">
    <source>
        <dbReference type="PROSITE" id="PS50033"/>
    </source>
</evidence>
<dbReference type="OrthoDB" id="270602at2759"/>
<dbReference type="CDD" id="cd14348">
    <property type="entry name" value="UBA_p47"/>
    <property type="match status" value="1"/>
</dbReference>
<dbReference type="Gene3D" id="1.10.8.10">
    <property type="entry name" value="DNA helicase RuvA subunit, C-terminal domain"/>
    <property type="match status" value="1"/>
</dbReference>
<feature type="domain" description="UBX" evidence="2">
    <location>
        <begin position="434"/>
        <end position="513"/>
    </location>
</feature>
<dbReference type="GO" id="GO:0043130">
    <property type="term" value="F:ubiquitin binding"/>
    <property type="evidence" value="ECO:0007669"/>
    <property type="project" value="TreeGrafter"/>
</dbReference>
<feature type="compositionally biased region" description="Low complexity" evidence="1">
    <location>
        <begin position="50"/>
        <end position="72"/>
    </location>
</feature>
<sequence>MDDDLVAQFMAITDQSAAVASGCLSMTEGDVMAAVNMFFENPDIASSFTQSNNSAAAPSSSSRPQAASSSSRNIGREDESGVIHIDDDDDDMIPHNQDDSLTDAERIAQENDDAAMARRIQEEMYGGNAPATDAEGVRAPIARTTETLVAPSGYGGIDDDYDMLEQLRRRNRPRPSGNPFGQSIWEDTENAPMAPPSFASAAGGSSQPSRAQRLADLFRPPYELMDNLTWDEARTLGKEDKKWILVNVQDMNDFNCQALNRDIWKDEHVAALVKENFIFLQYSTDDPRATEYNTFYFNQQAQENKENFPHVSIIDPRTGEQVKVWSGIPFPQAQDFHAQLVEFLDRYSLAQNSKNPVVKQKRPQRAVDVDRMTEEEMLEMAMRNSLETNGNGNASASASASALNAVEDPDELTKSLELDKGKGKAAAMDEPANDPATTTRIQFRHPEGRTIRRFAVSDPVRRIYEWLKAEPIAEDRAGQEFELKVVPPTRDLIDDLDKTIEEVGLKQATVMIEFVES</sequence>
<dbReference type="GO" id="GO:0005634">
    <property type="term" value="C:nucleus"/>
    <property type="evidence" value="ECO:0007669"/>
    <property type="project" value="TreeGrafter"/>
</dbReference>
<dbReference type="CDD" id="cd02958">
    <property type="entry name" value="UAS"/>
    <property type="match status" value="1"/>
</dbReference>
<evidence type="ECO:0000256" key="1">
    <source>
        <dbReference type="SAM" id="MobiDB-lite"/>
    </source>
</evidence>
<dbReference type="SMART" id="SM00594">
    <property type="entry name" value="UAS"/>
    <property type="match status" value="1"/>
</dbReference>
<feature type="compositionally biased region" description="Low complexity" evidence="1">
    <location>
        <begin position="389"/>
        <end position="405"/>
    </location>
</feature>
<dbReference type="Proteomes" id="UP000283895">
    <property type="component" value="Unassembled WGS sequence"/>
</dbReference>
<feature type="compositionally biased region" description="Low complexity" evidence="1">
    <location>
        <begin position="196"/>
        <end position="209"/>
    </location>
</feature>
<dbReference type="PANTHER" id="PTHR23322:SF6">
    <property type="entry name" value="UBX DOMAIN-CONTAINING PROTEIN 7"/>
    <property type="match status" value="1"/>
</dbReference>
<dbReference type="Gene3D" id="6.10.300.40">
    <property type="match status" value="1"/>
</dbReference>
<dbReference type="CDD" id="cd01767">
    <property type="entry name" value="UBX"/>
    <property type="match status" value="1"/>
</dbReference>
<dbReference type="PANTHER" id="PTHR23322">
    <property type="entry name" value="FAS-ASSOCIATED PROTEIN"/>
    <property type="match status" value="1"/>
</dbReference>
<dbReference type="Pfam" id="PF13899">
    <property type="entry name" value="Thioredoxin_7"/>
    <property type="match status" value="1"/>
</dbReference>
<dbReference type="InterPro" id="IPR050730">
    <property type="entry name" value="UBX_domain-protein"/>
</dbReference>
<dbReference type="PROSITE" id="PS50033">
    <property type="entry name" value="UBX"/>
    <property type="match status" value="1"/>
</dbReference>
<dbReference type="STRING" id="356882.A0A423X517"/>
<dbReference type="Gene3D" id="3.10.20.90">
    <property type="entry name" value="Phosphatidylinositol 3-kinase Catalytic Subunit, Chain A, domain 1"/>
    <property type="match status" value="1"/>
</dbReference>
<accession>A0A423X517</accession>
<feature type="region of interest" description="Disordered" evidence="1">
    <location>
        <begin position="386"/>
        <end position="411"/>
    </location>
</feature>
<feature type="region of interest" description="Disordered" evidence="1">
    <location>
        <begin position="49"/>
        <end position="98"/>
    </location>
</feature>
<comment type="caution">
    <text evidence="3">The sequence shown here is derived from an EMBL/GenBank/DDBJ whole genome shotgun (WGS) entry which is preliminary data.</text>
</comment>
<dbReference type="InterPro" id="IPR036249">
    <property type="entry name" value="Thioredoxin-like_sf"/>
</dbReference>
<protein>
    <recommendedName>
        <fullName evidence="2">UBX domain-containing protein</fullName>
    </recommendedName>
</protein>
<reference evidence="3 4" key="1">
    <citation type="submission" date="2015-09" db="EMBL/GenBank/DDBJ databases">
        <title>Host preference determinants of Valsa canker pathogens revealed by comparative genomics.</title>
        <authorList>
            <person name="Yin Z."/>
            <person name="Huang L."/>
        </authorList>
    </citation>
    <scope>NUCLEOTIDE SEQUENCE [LARGE SCALE GENOMIC DNA]</scope>
    <source>
        <strain evidence="3 4">03-1</strain>
    </source>
</reference>
<dbReference type="EMBL" id="LKEA01000002">
    <property type="protein sequence ID" value="ROW10982.1"/>
    <property type="molecule type" value="Genomic_DNA"/>
</dbReference>
<dbReference type="SUPFAM" id="SSF46934">
    <property type="entry name" value="UBA-like"/>
    <property type="match status" value="1"/>
</dbReference>